<protein>
    <submittedName>
        <fullName evidence="1">Uncharacterized protein</fullName>
    </submittedName>
</protein>
<sequence>MGKINQQVFFKIKEKAQLLKQGRSKSLVIIQKLLSKKAAQ</sequence>
<dbReference type="AlphaFoldDB" id="A0A836MT64"/>
<dbReference type="Proteomes" id="UP000027170">
    <property type="component" value="Unassembled WGS sequence"/>
</dbReference>
<reference evidence="1 2" key="1">
    <citation type="submission" date="2014-03" db="EMBL/GenBank/DDBJ databases">
        <title>The genomes of two eusocial bee gut symbionts.</title>
        <authorList>
            <person name="Kwong W.K."/>
            <person name="Engel P."/>
            <person name="Koch H."/>
            <person name="Moran N.A."/>
        </authorList>
    </citation>
    <scope>NUCLEOTIDE SEQUENCE [LARGE SCALE GENOMIC DNA]</scope>
    <source>
        <strain evidence="2">wkB29</strain>
    </source>
</reference>
<evidence type="ECO:0000313" key="2">
    <source>
        <dbReference type="Proteomes" id="UP000027170"/>
    </source>
</evidence>
<proteinExistence type="predicted"/>
<accession>A0A836MT64</accession>
<organism evidence="1 2">
    <name type="scientific">Snodgrassella communis</name>
    <dbReference type="NCBI Taxonomy" id="2946699"/>
    <lineage>
        <taxon>Bacteria</taxon>
        <taxon>Pseudomonadati</taxon>
        <taxon>Pseudomonadota</taxon>
        <taxon>Betaproteobacteria</taxon>
        <taxon>Neisseriales</taxon>
        <taxon>Neisseriaceae</taxon>
        <taxon>Snodgrassella</taxon>
    </lineage>
</organism>
<keyword evidence="2" id="KW-1185">Reference proteome</keyword>
<evidence type="ECO:0000313" key="1">
    <source>
        <dbReference type="EMBL" id="KDN15883.1"/>
    </source>
</evidence>
<comment type="caution">
    <text evidence="1">The sequence shown here is derived from an EMBL/GenBank/DDBJ whole genome shotgun (WGS) entry which is preliminary data.</text>
</comment>
<dbReference type="EMBL" id="JFZV01000001">
    <property type="protein sequence ID" value="KDN15883.1"/>
    <property type="molecule type" value="Genomic_DNA"/>
</dbReference>
<gene>
    <name evidence="1" type="ORF">SALWKB29_0302</name>
</gene>
<name>A0A836MT64_9NEIS</name>